<evidence type="ECO:0000313" key="2">
    <source>
        <dbReference type="EMBL" id="CCO44185.1"/>
    </source>
</evidence>
<dbReference type="Proteomes" id="UP000018211">
    <property type="component" value="Unassembled WGS sequence"/>
</dbReference>
<dbReference type="InterPro" id="IPR018306">
    <property type="entry name" value="Phage_T5_Orf172_DNA-bd"/>
</dbReference>
<dbReference type="EMBL" id="CAOF01000008">
    <property type="protein sequence ID" value="CCO44185.1"/>
    <property type="molecule type" value="Genomic_DNA"/>
</dbReference>
<dbReference type="AlphaFoldDB" id="A0AAV2VIC9"/>
<protein>
    <recommendedName>
        <fullName evidence="1">Bacteriophage T5 Orf172 DNA-binding domain-containing protein</fullName>
    </recommendedName>
</protein>
<dbReference type="Pfam" id="PF10544">
    <property type="entry name" value="T5orf172"/>
    <property type="match status" value="1"/>
</dbReference>
<accession>A0AAV2VIC9</accession>
<evidence type="ECO:0000259" key="1">
    <source>
        <dbReference type="Pfam" id="PF10544"/>
    </source>
</evidence>
<feature type="domain" description="Bacteriophage T5 Orf172 DNA-binding" evidence="1">
    <location>
        <begin position="190"/>
        <end position="278"/>
    </location>
</feature>
<gene>
    <name evidence="2" type="ORF">VIBNISOn1_1050011</name>
</gene>
<name>A0AAV2VIC9_9VIBR</name>
<reference evidence="2 3" key="1">
    <citation type="journal article" date="2013" name="ISME J.">
        <title>Comparative genomics of pathogenic lineages of Vibrio nigripulchritudo identifies virulence-associated traits.</title>
        <authorList>
            <person name="Goudenege D."/>
            <person name="Labreuche Y."/>
            <person name="Krin E."/>
            <person name="Ansquer D."/>
            <person name="Mangenot S."/>
            <person name="Calteau A."/>
            <person name="Medigue C."/>
            <person name="Mazel D."/>
            <person name="Polz M.F."/>
            <person name="Le Roux F."/>
        </authorList>
    </citation>
    <scope>NUCLEOTIDE SEQUENCE [LARGE SCALE GENOMIC DNA]</scope>
    <source>
        <strain evidence="2 3">SOn1</strain>
    </source>
</reference>
<evidence type="ECO:0000313" key="3">
    <source>
        <dbReference type="Proteomes" id="UP000018211"/>
    </source>
</evidence>
<sequence length="391" mass="45044">MAVYLSMAKDDMGNLHHIDSQPSGRSLLMCPFCNCRLIAVKGLEKKPHFRHDGGAVCKESLNEIPQIPAWHHFHLNYSLKVIEVLQAGYQPESKSPNVFKLRKSVLSQFPSSTLSELFDDDYWTDSLVFTDTARVIVGSLTLQKFSQWMRSAMQRRVHELKENIEQGKKHPAWLQIEAHRQQSILRASLYLFEFHCNDDSVFHKVGRTLRDPEQRLKETSKDLEKATNTKVVRHKILRLVTNSGHVEKYVFHRYKSYLANIGDHTEYLLLDTKTARALKAEFTKLTNNTVPFNKHERFIVNGRWKYEEKRLAASKRGIALTQRENGKFGRPKGSTMNQQDFLDKHSDVVESLKRGRSIIATAEFTGKSRSTVKRVKNTLGSVLQEQLTPPK</sequence>
<comment type="caution">
    <text evidence="2">The sequence shown here is derived from an EMBL/GenBank/DDBJ whole genome shotgun (WGS) entry which is preliminary data.</text>
</comment>
<proteinExistence type="predicted"/>
<organism evidence="2 3">
    <name type="scientific">Vibrio nigripulchritudo SOn1</name>
    <dbReference type="NCBI Taxonomy" id="1238450"/>
    <lineage>
        <taxon>Bacteria</taxon>
        <taxon>Pseudomonadati</taxon>
        <taxon>Pseudomonadota</taxon>
        <taxon>Gammaproteobacteria</taxon>
        <taxon>Vibrionales</taxon>
        <taxon>Vibrionaceae</taxon>
        <taxon>Vibrio</taxon>
    </lineage>
</organism>
<dbReference type="RefSeq" id="WP_022610116.1">
    <property type="nucleotide sequence ID" value="NZ_LK391965.1"/>
</dbReference>